<reference evidence="3" key="1">
    <citation type="submission" date="2016-10" db="EMBL/GenBank/DDBJ databases">
        <authorList>
            <person name="Varghese N."/>
            <person name="Submissions S."/>
        </authorList>
    </citation>
    <scope>NUCLEOTIDE SEQUENCE [LARGE SCALE GENOMIC DNA]</scope>
    <source>
        <strain evidence="3">DS-12</strain>
    </source>
</reference>
<proteinExistence type="predicted"/>
<dbReference type="Pfam" id="PF19081">
    <property type="entry name" value="Ig_7"/>
    <property type="match status" value="1"/>
</dbReference>
<gene>
    <name evidence="2" type="ORF">SAMN05421741_1022</name>
</gene>
<keyword evidence="3" id="KW-1185">Reference proteome</keyword>
<dbReference type="OrthoDB" id="1652165at2"/>
<organism evidence="2 3">
    <name type="scientific">Paenimyroides ummariense</name>
    <dbReference type="NCBI Taxonomy" id="913024"/>
    <lineage>
        <taxon>Bacteria</taxon>
        <taxon>Pseudomonadati</taxon>
        <taxon>Bacteroidota</taxon>
        <taxon>Flavobacteriia</taxon>
        <taxon>Flavobacteriales</taxon>
        <taxon>Flavobacteriaceae</taxon>
        <taxon>Paenimyroides</taxon>
    </lineage>
</organism>
<dbReference type="AlphaFoldDB" id="A0A1I4WX39"/>
<dbReference type="InterPro" id="IPR044023">
    <property type="entry name" value="Ig_7"/>
</dbReference>
<sequence length="1272" mass="133756">MKKIEIYRIIFVLTFLMTSIMIHAQNTYYWIGGQGNWSDVNHWSLSSGHSGGVYAPQVPTVLDNVVFDDNSGFTSANKRVTFNTTAAYANDFKVLTTSGTAPEFYAVSTNIPYIKGNFSITATTVWNATTVSFGTNNNAESNTIQTNGVALRRVILADGGTKNLADPLTTTDYIQMAAGVFKTLGHKLVAGSFTGTATATTVDFGTSEVDLAILNASNTTVTSANSINIRNNPGSSPAISVADNCTFNKVTVQLGGSVITSNSTFNELNLLGNSGIGGNNSIGVLNLAPAKQFTFSNGTTTTIGTLNAITPDCMGLMEIRSGTGATIRINSGTVNVPNVIITGINATGGAVFNAIGVDNGNNTGWNFISPASKNIYWVGTASDGNWNNAANWSATSGGVGGYCVPTQFDNVFFDAGSNVSVPINISGQGYCKNITVQGVSGTPNFNTGTLNIFGSSVWQNGMRYNFTTYYSGETLGLTITSNGVKFLQSVYFTKRAGGWTFQDAFSTDRTLFFQAGSLNTNNQAVVVAQEFNQSGGVNADLAFRQLFLGSSNITVGRWVYTQGSLNAGTSHITTTFTGSDASYPTFHATNHTYYNITHTGAVTYVILGNTIFNDVVILGSNTNTGNSTYRKLHLTGGKNYSFQNNSTTRINEEWLYSTPDCTGLPILAATTAGGARATISMPNTASSGGAPGVVAITNVKVRDINVTGGATFTATGEDLGNNNGWASISAGSPPKTLYWIGGNGEWTDVNHWTTNSDGTPSTDACIPTISDNVVFNQYSGTTAFTVTNTSALNSECNNMTWTNVPAGTIFTGNDVFIGGSLVTATGMLWRPKNTNFTATTTGQTITLNGVSLDAPAVNTIYGNVNFSGTGGWTFIDDFKSMGRVLLSKGNLNTNGKKMSVSTFNYPSSGNPIPTTATLNISNSIIEAGRWSFNNTNITATNSHIYITSDRFHSANGVTYNNVTVGTTTNVVVFYGNVSFNEVVINSNTQIDGNNTFKKLILTPKQLTLSLASGTTQTIQDELFINGTPCVSSTVKSVSGVANINVLAGRTEFDFVNVAGINASGLPLTFDRNSVDNGGNSNITFKTGTGGLVGLGADLTCNEIDATISSTYTLDAKGFYGGISTIYEWKKIAGTGSSATTVIGTGSVLDISTTGYGTYRVTVNYGGTPNCTVSDDIIVSSKTAVPTAQGTQKICNNAQATVAKLVATGSNLKWYDVANGGTALLPTTLLVNGATYFVSQTVNGCESNRIAVQVDLISCGVPVNSNVRMRVSQ</sequence>
<accession>A0A1I4WX39</accession>
<protein>
    <recommendedName>
        <fullName evidence="1">Ig-like domain-containing protein</fullName>
    </recommendedName>
</protein>
<evidence type="ECO:0000313" key="2">
    <source>
        <dbReference type="EMBL" id="SFN18408.1"/>
    </source>
</evidence>
<dbReference type="Proteomes" id="UP000199036">
    <property type="component" value="Unassembled WGS sequence"/>
</dbReference>
<dbReference type="RefSeq" id="WP_143095566.1">
    <property type="nucleotide sequence ID" value="NZ_FOVI01000002.1"/>
</dbReference>
<dbReference type="STRING" id="913024.SAMN05421741_1022"/>
<dbReference type="EMBL" id="FOVI01000002">
    <property type="protein sequence ID" value="SFN18408.1"/>
    <property type="molecule type" value="Genomic_DNA"/>
</dbReference>
<feature type="domain" description="Ig-like" evidence="1">
    <location>
        <begin position="1184"/>
        <end position="1254"/>
    </location>
</feature>
<evidence type="ECO:0000259" key="1">
    <source>
        <dbReference type="Pfam" id="PF19081"/>
    </source>
</evidence>
<evidence type="ECO:0000313" key="3">
    <source>
        <dbReference type="Proteomes" id="UP000199036"/>
    </source>
</evidence>
<name>A0A1I4WX39_9FLAO</name>